<dbReference type="Proteomes" id="UP000321379">
    <property type="component" value="Unassembled WGS sequence"/>
</dbReference>
<dbReference type="GO" id="GO:0015074">
    <property type="term" value="P:DNA integration"/>
    <property type="evidence" value="ECO:0007669"/>
    <property type="project" value="InterPro"/>
</dbReference>
<dbReference type="GO" id="GO:0006310">
    <property type="term" value="P:DNA recombination"/>
    <property type="evidence" value="ECO:0007669"/>
    <property type="project" value="UniProtKB-KW"/>
</dbReference>
<organism evidence="3 4">
    <name type="scientific">Lacisediminihabitans profunda</name>
    <dbReference type="NCBI Taxonomy" id="2594790"/>
    <lineage>
        <taxon>Bacteria</taxon>
        <taxon>Bacillati</taxon>
        <taxon>Actinomycetota</taxon>
        <taxon>Actinomycetes</taxon>
        <taxon>Micrococcales</taxon>
        <taxon>Microbacteriaceae</taxon>
        <taxon>Lacisediminihabitans</taxon>
    </lineage>
</organism>
<dbReference type="InterPro" id="IPR002104">
    <property type="entry name" value="Integrase_catalytic"/>
</dbReference>
<accession>A0A5C8UQ26</accession>
<dbReference type="PROSITE" id="PS51898">
    <property type="entry name" value="TYR_RECOMBINASE"/>
    <property type="match status" value="1"/>
</dbReference>
<dbReference type="Pfam" id="PF00589">
    <property type="entry name" value="Phage_integrase"/>
    <property type="match status" value="1"/>
</dbReference>
<dbReference type="Gene3D" id="1.10.443.10">
    <property type="entry name" value="Intergrase catalytic core"/>
    <property type="match status" value="1"/>
</dbReference>
<evidence type="ECO:0000313" key="3">
    <source>
        <dbReference type="EMBL" id="TXN29474.1"/>
    </source>
</evidence>
<gene>
    <name evidence="3" type="ORF">FVP33_15035</name>
</gene>
<evidence type="ECO:0000256" key="1">
    <source>
        <dbReference type="ARBA" id="ARBA00023172"/>
    </source>
</evidence>
<dbReference type="SUPFAM" id="SSF56349">
    <property type="entry name" value="DNA breaking-rejoining enzymes"/>
    <property type="match status" value="1"/>
</dbReference>
<comment type="caution">
    <text evidence="3">The sequence shown here is derived from an EMBL/GenBank/DDBJ whole genome shotgun (WGS) entry which is preliminary data.</text>
</comment>
<dbReference type="InterPro" id="IPR013762">
    <property type="entry name" value="Integrase-like_cat_sf"/>
</dbReference>
<dbReference type="EMBL" id="VRMG01000009">
    <property type="protein sequence ID" value="TXN29474.1"/>
    <property type="molecule type" value="Genomic_DNA"/>
</dbReference>
<dbReference type="GO" id="GO:0003677">
    <property type="term" value="F:DNA binding"/>
    <property type="evidence" value="ECO:0007669"/>
    <property type="project" value="InterPro"/>
</dbReference>
<evidence type="ECO:0000259" key="2">
    <source>
        <dbReference type="PROSITE" id="PS51898"/>
    </source>
</evidence>
<protein>
    <submittedName>
        <fullName evidence="3">Tyrosine-type recombinase/integrase</fullName>
    </submittedName>
</protein>
<sequence>MLCTGVNAVKRFFTGGSLPASRVSAAKSNGSPSPVAVRCRRLLRVGPVRTGDYLRRATRGARSWFKTALVAAGLEPMTLHDPRHTAASLAISSGANVKAAQRMLGHASAAMTLDVYAPCNPGFWGLKAPRRAGDSNPTLSPRLQ</sequence>
<keyword evidence="1" id="KW-0233">DNA recombination</keyword>
<dbReference type="InterPro" id="IPR011010">
    <property type="entry name" value="DNA_brk_join_enz"/>
</dbReference>
<reference evidence="3 4" key="1">
    <citation type="submission" date="2019-08" db="EMBL/GenBank/DDBJ databases">
        <title>Bacterial whole genome sequence for Glaciihabitans sp. CHu50b-6-2.</title>
        <authorList>
            <person name="Jin L."/>
        </authorList>
    </citation>
    <scope>NUCLEOTIDE SEQUENCE [LARGE SCALE GENOMIC DNA]</scope>
    <source>
        <strain evidence="3 4">CHu50b-6-2</strain>
    </source>
</reference>
<name>A0A5C8UQ26_9MICO</name>
<dbReference type="AlphaFoldDB" id="A0A5C8UQ26"/>
<feature type="domain" description="Tyr recombinase" evidence="2">
    <location>
        <begin position="1"/>
        <end position="131"/>
    </location>
</feature>
<keyword evidence="4" id="KW-1185">Reference proteome</keyword>
<evidence type="ECO:0000313" key="4">
    <source>
        <dbReference type="Proteomes" id="UP000321379"/>
    </source>
</evidence>
<proteinExistence type="predicted"/>